<sequence length="266" mass="29178">MRMNDVQVAPVLRAEGLHVRLGARVVLDNLSVGFEAGRITALCGPNGCGKSTLLRSLGGLIKPSAGRVWLDGRPLGEFAPRERAQRLAMLAQNPLVPEGMLVEELVATGRYCYTGIAARPGADDRDAVERAIERTHLHALRKRDLAELSGGERQRAFIAMALAQGGRVLLLDEPTTFLDIHHQVDVLKLIRDLAREMGLTVVWVLHDLNQAAAFSDEIMLMRDGAIRARGEPDAIMQPDVLEPVFETPMRRFTVDGEPVCLPRLGT</sequence>
<dbReference type="PROSITE" id="PS50893">
    <property type="entry name" value="ABC_TRANSPORTER_2"/>
    <property type="match status" value="1"/>
</dbReference>
<dbReference type="Proteomes" id="UP000494330">
    <property type="component" value="Unassembled WGS sequence"/>
</dbReference>
<evidence type="ECO:0000256" key="3">
    <source>
        <dbReference type="ARBA" id="ARBA00022448"/>
    </source>
</evidence>
<dbReference type="GO" id="GO:0016887">
    <property type="term" value="F:ATP hydrolysis activity"/>
    <property type="evidence" value="ECO:0007669"/>
    <property type="project" value="InterPro"/>
</dbReference>
<dbReference type="InterPro" id="IPR027417">
    <property type="entry name" value="P-loop_NTPase"/>
</dbReference>
<evidence type="ECO:0000256" key="11">
    <source>
        <dbReference type="ARBA" id="ARBA00023136"/>
    </source>
</evidence>
<comment type="subcellular location">
    <subcellularLocation>
        <location evidence="1">Cell membrane</location>
        <topology evidence="1">Peripheral membrane protein</topology>
    </subcellularLocation>
</comment>
<keyword evidence="7" id="KW-0547">Nucleotide-binding</keyword>
<accession>A0A6P2IRG5</accession>
<evidence type="ECO:0000256" key="8">
    <source>
        <dbReference type="ARBA" id="ARBA00022840"/>
    </source>
</evidence>
<dbReference type="InterPro" id="IPR003593">
    <property type="entry name" value="AAA+_ATPase"/>
</dbReference>
<keyword evidence="4" id="KW-1003">Cell membrane</keyword>
<dbReference type="InterPro" id="IPR003439">
    <property type="entry name" value="ABC_transporter-like_ATP-bd"/>
</dbReference>
<keyword evidence="8" id="KW-0067">ATP-binding</keyword>
<evidence type="ECO:0000256" key="2">
    <source>
        <dbReference type="ARBA" id="ARBA00005417"/>
    </source>
</evidence>
<dbReference type="GO" id="GO:0005524">
    <property type="term" value="F:ATP binding"/>
    <property type="evidence" value="ECO:0007669"/>
    <property type="project" value="UniProtKB-KW"/>
</dbReference>
<dbReference type="SMART" id="SM00382">
    <property type="entry name" value="AAA"/>
    <property type="match status" value="1"/>
</dbReference>
<dbReference type="GO" id="GO:0006826">
    <property type="term" value="P:iron ion transport"/>
    <property type="evidence" value="ECO:0007669"/>
    <property type="project" value="UniProtKB-KW"/>
</dbReference>
<dbReference type="InterPro" id="IPR051535">
    <property type="entry name" value="Siderophore_ABC-ATPase"/>
</dbReference>
<evidence type="ECO:0000313" key="13">
    <source>
        <dbReference type="EMBL" id="VWB33774.1"/>
    </source>
</evidence>
<evidence type="ECO:0000259" key="12">
    <source>
        <dbReference type="PROSITE" id="PS50893"/>
    </source>
</evidence>
<dbReference type="FunFam" id="3.40.50.300:FF:000134">
    <property type="entry name" value="Iron-enterobactin ABC transporter ATP-binding protein"/>
    <property type="match status" value="1"/>
</dbReference>
<keyword evidence="11" id="KW-0472">Membrane</keyword>
<name>A0A6P2IRG5_9BURK</name>
<evidence type="ECO:0000256" key="7">
    <source>
        <dbReference type="ARBA" id="ARBA00022741"/>
    </source>
</evidence>
<dbReference type="RefSeq" id="WP_052001471.1">
    <property type="nucleotide sequence ID" value="NZ_CABVQD010000003.1"/>
</dbReference>
<proteinExistence type="inferred from homology"/>
<dbReference type="SUPFAM" id="SSF52540">
    <property type="entry name" value="P-loop containing nucleoside triphosphate hydrolases"/>
    <property type="match status" value="1"/>
</dbReference>
<dbReference type="PANTHER" id="PTHR42771">
    <property type="entry name" value="IRON(3+)-HYDROXAMATE IMPORT ATP-BINDING PROTEIN FHUC"/>
    <property type="match status" value="1"/>
</dbReference>
<reference evidence="13 14" key="1">
    <citation type="submission" date="2019-09" db="EMBL/GenBank/DDBJ databases">
        <authorList>
            <person name="Depoorter E."/>
        </authorList>
    </citation>
    <scope>NUCLEOTIDE SEQUENCE [LARGE SCALE GENOMIC DNA]</scope>
    <source>
        <strain evidence="13">LMG 30113</strain>
    </source>
</reference>
<protein>
    <submittedName>
        <fullName evidence="13">ABC transporter</fullName>
    </submittedName>
</protein>
<dbReference type="Pfam" id="PF00005">
    <property type="entry name" value="ABC_tran"/>
    <property type="match status" value="1"/>
</dbReference>
<dbReference type="PROSITE" id="PS00211">
    <property type="entry name" value="ABC_TRANSPORTER_1"/>
    <property type="match status" value="1"/>
</dbReference>
<keyword evidence="6" id="KW-0997">Cell inner membrane</keyword>
<evidence type="ECO:0000256" key="5">
    <source>
        <dbReference type="ARBA" id="ARBA00022496"/>
    </source>
</evidence>
<comment type="similarity">
    <text evidence="2">Belongs to the ABC transporter superfamily.</text>
</comment>
<evidence type="ECO:0000256" key="10">
    <source>
        <dbReference type="ARBA" id="ARBA00023065"/>
    </source>
</evidence>
<feature type="domain" description="ABC transporter" evidence="12">
    <location>
        <begin position="12"/>
        <end position="248"/>
    </location>
</feature>
<dbReference type="Gene3D" id="3.40.50.300">
    <property type="entry name" value="P-loop containing nucleotide triphosphate hydrolases"/>
    <property type="match status" value="1"/>
</dbReference>
<evidence type="ECO:0000256" key="6">
    <source>
        <dbReference type="ARBA" id="ARBA00022519"/>
    </source>
</evidence>
<dbReference type="CDD" id="cd03214">
    <property type="entry name" value="ABC_Iron-Siderophores_B12_Hemin"/>
    <property type="match status" value="1"/>
</dbReference>
<dbReference type="InterPro" id="IPR017871">
    <property type="entry name" value="ABC_transporter-like_CS"/>
</dbReference>
<evidence type="ECO:0000256" key="1">
    <source>
        <dbReference type="ARBA" id="ARBA00004202"/>
    </source>
</evidence>
<dbReference type="PANTHER" id="PTHR42771:SF2">
    <property type="entry name" value="IRON(3+)-HYDROXAMATE IMPORT ATP-BINDING PROTEIN FHUC"/>
    <property type="match status" value="1"/>
</dbReference>
<gene>
    <name evidence="13" type="ORF">BPA30113_01327</name>
</gene>
<organism evidence="13 14">
    <name type="scientific">Burkholderia paludis</name>
    <dbReference type="NCBI Taxonomy" id="1506587"/>
    <lineage>
        <taxon>Bacteria</taxon>
        <taxon>Pseudomonadati</taxon>
        <taxon>Pseudomonadota</taxon>
        <taxon>Betaproteobacteria</taxon>
        <taxon>Burkholderiales</taxon>
        <taxon>Burkholderiaceae</taxon>
        <taxon>Burkholderia</taxon>
        <taxon>Burkholderia cepacia complex</taxon>
    </lineage>
</organism>
<keyword evidence="10" id="KW-0406">Ion transport</keyword>
<evidence type="ECO:0000313" key="14">
    <source>
        <dbReference type="Proteomes" id="UP000494330"/>
    </source>
</evidence>
<keyword evidence="3" id="KW-0813">Transport</keyword>
<dbReference type="AlphaFoldDB" id="A0A6P2IRG5"/>
<keyword evidence="9" id="KW-0408">Iron</keyword>
<evidence type="ECO:0000256" key="4">
    <source>
        <dbReference type="ARBA" id="ARBA00022475"/>
    </source>
</evidence>
<dbReference type="GO" id="GO:0005886">
    <property type="term" value="C:plasma membrane"/>
    <property type="evidence" value="ECO:0007669"/>
    <property type="project" value="UniProtKB-SubCell"/>
</dbReference>
<evidence type="ECO:0000256" key="9">
    <source>
        <dbReference type="ARBA" id="ARBA00023004"/>
    </source>
</evidence>
<keyword evidence="5" id="KW-0410">Iron transport</keyword>
<dbReference type="EMBL" id="CABVQD010000003">
    <property type="protein sequence ID" value="VWB33774.1"/>
    <property type="molecule type" value="Genomic_DNA"/>
</dbReference>
<keyword evidence="14" id="KW-1185">Reference proteome</keyword>